<dbReference type="GO" id="GO:0000400">
    <property type="term" value="F:four-way junction DNA binding"/>
    <property type="evidence" value="ECO:0007669"/>
    <property type="project" value="TreeGrafter"/>
</dbReference>
<dbReference type="GO" id="GO:0005815">
    <property type="term" value="C:microtubule organizing center"/>
    <property type="evidence" value="ECO:0007669"/>
    <property type="project" value="TreeGrafter"/>
</dbReference>
<dbReference type="GO" id="GO:0003697">
    <property type="term" value="F:single-stranded DNA binding"/>
    <property type="evidence" value="ECO:0007669"/>
    <property type="project" value="TreeGrafter"/>
</dbReference>
<sequence>MDGLRELNKQIDAKNKDEFYKTKGRIPLIRSLEEFISTDLEKDSNYNTIVQATPSLVQSQQELLFEHSTLPTQATTLLDTAMEQCHPIPTGILSVDMLLQGGIYPGEVTEILGAISTGKTQLLHLLAINCAHSLNAVLYIDNNCSFSARRAIRLWSKINSHSDETQSRTGENMLKNIHVISLYDPFLLLQMLRKLLINIQEKTSDFYFTLKLVIFDNFSYLLSQILDGYTVQGSVMYSQIEKTIKYIANVHNIAVVVANRTSPNFTSTDLNTFKYTRLGYHWNNVASTRILLERDTTQIATLETELRAKIKLFLIRSNLKQEKYETEFKIPITK</sequence>
<dbReference type="SUPFAM" id="SSF52540">
    <property type="entry name" value="P-loop containing nucleoside triphosphate hydrolases"/>
    <property type="match status" value="1"/>
</dbReference>
<comment type="caution">
    <text evidence="4">The sequence shown here is derived from an EMBL/GenBank/DDBJ whole genome shotgun (WGS) entry which is preliminary data.</text>
</comment>
<evidence type="ECO:0000256" key="1">
    <source>
        <dbReference type="ARBA" id="ARBA00004123"/>
    </source>
</evidence>
<dbReference type="AlphaFoldDB" id="A0AAV7JTJ1"/>
<keyword evidence="2" id="KW-0539">Nucleus</keyword>
<feature type="domain" description="RecA family profile 1" evidence="3">
    <location>
        <begin position="84"/>
        <end position="261"/>
    </location>
</feature>
<dbReference type="InterPro" id="IPR020588">
    <property type="entry name" value="RecA_ATP-bd"/>
</dbReference>
<dbReference type="Pfam" id="PF08423">
    <property type="entry name" value="Rad51"/>
    <property type="match status" value="1"/>
</dbReference>
<evidence type="ECO:0000313" key="4">
    <source>
        <dbReference type="EMBL" id="KAI6652303.1"/>
    </source>
</evidence>
<dbReference type="PANTHER" id="PTHR46457">
    <property type="entry name" value="DNA REPAIR PROTEIN RAD51 HOMOLOG 4"/>
    <property type="match status" value="1"/>
</dbReference>
<dbReference type="PANTHER" id="PTHR46457:SF1">
    <property type="entry name" value="DNA REPAIR PROTEIN RAD51 HOMOLOG 4"/>
    <property type="match status" value="1"/>
</dbReference>
<comment type="subcellular location">
    <subcellularLocation>
        <location evidence="1">Nucleus</location>
    </subcellularLocation>
</comment>
<organism evidence="4 5">
    <name type="scientific">Oopsacas minuta</name>
    <dbReference type="NCBI Taxonomy" id="111878"/>
    <lineage>
        <taxon>Eukaryota</taxon>
        <taxon>Metazoa</taxon>
        <taxon>Porifera</taxon>
        <taxon>Hexactinellida</taxon>
        <taxon>Hexasterophora</taxon>
        <taxon>Lyssacinosida</taxon>
        <taxon>Leucopsacidae</taxon>
        <taxon>Oopsacas</taxon>
    </lineage>
</organism>
<dbReference type="GO" id="GO:0033063">
    <property type="term" value="C:Rad51B-Rad51C-Rad51D-XRCC2 complex"/>
    <property type="evidence" value="ECO:0007669"/>
    <property type="project" value="TreeGrafter"/>
</dbReference>
<dbReference type="Gene3D" id="3.40.50.300">
    <property type="entry name" value="P-loop containing nucleotide triphosphate hydrolases"/>
    <property type="match status" value="1"/>
</dbReference>
<dbReference type="GO" id="GO:0005524">
    <property type="term" value="F:ATP binding"/>
    <property type="evidence" value="ECO:0007669"/>
    <property type="project" value="InterPro"/>
</dbReference>
<evidence type="ECO:0000259" key="3">
    <source>
        <dbReference type="PROSITE" id="PS50162"/>
    </source>
</evidence>
<protein>
    <submittedName>
        <fullName evidence="4">DNA repair protein RAD51-like protein 4 isoform X1</fullName>
    </submittedName>
</protein>
<dbReference type="InterPro" id="IPR051988">
    <property type="entry name" value="HRR_RAD51_Paralog"/>
</dbReference>
<proteinExistence type="predicted"/>
<keyword evidence="5" id="KW-1185">Reference proteome</keyword>
<dbReference type="EMBL" id="JAKMXF010000299">
    <property type="protein sequence ID" value="KAI6652303.1"/>
    <property type="molecule type" value="Genomic_DNA"/>
</dbReference>
<dbReference type="Proteomes" id="UP001165289">
    <property type="component" value="Unassembled WGS sequence"/>
</dbReference>
<dbReference type="GO" id="GO:0005657">
    <property type="term" value="C:replication fork"/>
    <property type="evidence" value="ECO:0007669"/>
    <property type="project" value="TreeGrafter"/>
</dbReference>
<dbReference type="GO" id="GO:0007131">
    <property type="term" value="P:reciprocal meiotic recombination"/>
    <property type="evidence" value="ECO:0007669"/>
    <property type="project" value="TreeGrafter"/>
</dbReference>
<dbReference type="InterPro" id="IPR013632">
    <property type="entry name" value="Rad51_C"/>
</dbReference>
<accession>A0AAV7JTJ1</accession>
<evidence type="ECO:0000313" key="5">
    <source>
        <dbReference type="Proteomes" id="UP001165289"/>
    </source>
</evidence>
<dbReference type="PROSITE" id="PS50162">
    <property type="entry name" value="RECA_2"/>
    <property type="match status" value="1"/>
</dbReference>
<dbReference type="GO" id="GO:0140664">
    <property type="term" value="F:ATP-dependent DNA damage sensor activity"/>
    <property type="evidence" value="ECO:0007669"/>
    <property type="project" value="InterPro"/>
</dbReference>
<name>A0AAV7JTJ1_9METZ</name>
<gene>
    <name evidence="4" type="ORF">LOD99_7318</name>
</gene>
<dbReference type="InterPro" id="IPR027417">
    <property type="entry name" value="P-loop_NTPase"/>
</dbReference>
<evidence type="ECO:0000256" key="2">
    <source>
        <dbReference type="ARBA" id="ARBA00023242"/>
    </source>
</evidence>
<dbReference type="GO" id="GO:0000724">
    <property type="term" value="P:double-strand break repair via homologous recombination"/>
    <property type="evidence" value="ECO:0007669"/>
    <property type="project" value="TreeGrafter"/>
</dbReference>
<reference evidence="4 5" key="1">
    <citation type="journal article" date="2023" name="BMC Biol.">
        <title>The compact genome of the sponge Oopsacas minuta (Hexactinellida) is lacking key metazoan core genes.</title>
        <authorList>
            <person name="Santini S."/>
            <person name="Schenkelaars Q."/>
            <person name="Jourda C."/>
            <person name="Duchesne M."/>
            <person name="Belahbib H."/>
            <person name="Rocher C."/>
            <person name="Selva M."/>
            <person name="Riesgo A."/>
            <person name="Vervoort M."/>
            <person name="Leys S.P."/>
            <person name="Kodjabachian L."/>
            <person name="Le Bivic A."/>
            <person name="Borchiellini C."/>
            <person name="Claverie J.M."/>
            <person name="Renard E."/>
        </authorList>
    </citation>
    <scope>NUCLEOTIDE SEQUENCE [LARGE SCALE GENOMIC DNA]</scope>
    <source>
        <strain evidence="4">SPO-2</strain>
    </source>
</reference>
<dbReference type="GO" id="GO:0000723">
    <property type="term" value="P:telomere maintenance"/>
    <property type="evidence" value="ECO:0007669"/>
    <property type="project" value="TreeGrafter"/>
</dbReference>
<dbReference type="GO" id="GO:0042148">
    <property type="term" value="P:DNA strand invasion"/>
    <property type="evidence" value="ECO:0007669"/>
    <property type="project" value="TreeGrafter"/>
</dbReference>